<dbReference type="Gene3D" id="3.90.25.10">
    <property type="entry name" value="UDP-galactose 4-epimerase, domain 1"/>
    <property type="match status" value="1"/>
</dbReference>
<keyword evidence="6 7" id="KW-0456">Lyase</keyword>
<dbReference type="GO" id="GO:0009225">
    <property type="term" value="P:nucleotide-sugar metabolic process"/>
    <property type="evidence" value="ECO:0007669"/>
    <property type="project" value="InterPro"/>
</dbReference>
<evidence type="ECO:0000256" key="6">
    <source>
        <dbReference type="ARBA" id="ARBA00023239"/>
    </source>
</evidence>
<dbReference type="Proteomes" id="UP000189796">
    <property type="component" value="Chromosome I"/>
</dbReference>
<name>A0A1M5TGB3_9BRAD</name>
<evidence type="ECO:0000313" key="9">
    <source>
        <dbReference type="EMBL" id="SHH49797.1"/>
    </source>
</evidence>
<dbReference type="NCBIfam" id="TIGR01181">
    <property type="entry name" value="dTDP_gluc_dehyt"/>
    <property type="match status" value="1"/>
</dbReference>
<gene>
    <name evidence="9" type="ORF">SAMN05443248_5010</name>
</gene>
<dbReference type="CDD" id="cd05246">
    <property type="entry name" value="dTDP_GD_SDR_e"/>
    <property type="match status" value="1"/>
</dbReference>
<dbReference type="Pfam" id="PF16363">
    <property type="entry name" value="GDP_Man_Dehyd"/>
    <property type="match status" value="1"/>
</dbReference>
<keyword evidence="5" id="KW-0520">NAD</keyword>
<accession>A0A1M5TGB3</accession>
<dbReference type="Gene3D" id="3.40.50.720">
    <property type="entry name" value="NAD(P)-binding Rossmann-like Domain"/>
    <property type="match status" value="1"/>
</dbReference>
<evidence type="ECO:0000256" key="3">
    <source>
        <dbReference type="ARBA" id="ARBA00008178"/>
    </source>
</evidence>
<dbReference type="PANTHER" id="PTHR43000">
    <property type="entry name" value="DTDP-D-GLUCOSE 4,6-DEHYDRATASE-RELATED"/>
    <property type="match status" value="1"/>
</dbReference>
<dbReference type="AlphaFoldDB" id="A0A1M5TGB3"/>
<dbReference type="InterPro" id="IPR005888">
    <property type="entry name" value="dTDP_Gluc_deHydtase"/>
</dbReference>
<evidence type="ECO:0000256" key="2">
    <source>
        <dbReference type="ARBA" id="ARBA00001911"/>
    </source>
</evidence>
<comment type="similarity">
    <text evidence="3 7">Belongs to the NAD(P)-dependent epimerase/dehydratase family. dTDP-glucose dehydratase subfamily.</text>
</comment>
<comment type="cofactor">
    <cofactor evidence="2 7">
        <name>NAD(+)</name>
        <dbReference type="ChEBI" id="CHEBI:57540"/>
    </cofactor>
</comment>
<protein>
    <recommendedName>
        <fullName evidence="4 7">dTDP-glucose 4,6-dehydratase</fullName>
        <ecNumber evidence="4 7">4.2.1.46</ecNumber>
    </recommendedName>
</protein>
<reference evidence="9 10" key="1">
    <citation type="submission" date="2016-11" db="EMBL/GenBank/DDBJ databases">
        <authorList>
            <person name="Jaros S."/>
            <person name="Januszkiewicz K."/>
            <person name="Wedrychowicz H."/>
        </authorList>
    </citation>
    <scope>NUCLEOTIDE SEQUENCE [LARGE SCALE GENOMIC DNA]</scope>
    <source>
        <strain evidence="9 10">GAS138</strain>
    </source>
</reference>
<dbReference type="InterPro" id="IPR016040">
    <property type="entry name" value="NAD(P)-bd_dom"/>
</dbReference>
<sequence length="365" mass="41292">MTFNGKTIFVTGGAGFIGSAVIRHLLDETDAFIVNIDKLTYASNLHSIPRATPERYMLAKQDICNAPALRTLFERYQPQAVMHLAAESHVDRSIDGPGEFVQTNIVGTFTLLQEALRHFRQTPEPRRRAFRFLHVSTDEVFGSLGPEGLFTETSPYAPNSPYSASKASSDHLVRAWFETYELPAVITNCSNNYGPYHFPEKLIPHMIIKGLQEERLPVYGDGQNVRDWLYVEDHARALHLVLEHGRVGETYNVGGRNERSNLRVVELICSVLDRLQPKPSGPRKRLISFVADRPGHDRRYAIDASKLERELGWGARETFESGLEQTVKWYLANEAWWQAIQRKGYEASRIGLGGTAPQAQHFNET</sequence>
<dbReference type="EC" id="4.2.1.46" evidence="4 7"/>
<proteinExistence type="inferred from homology"/>
<dbReference type="RefSeq" id="WP_079603710.1">
    <property type="nucleotide sequence ID" value="NZ_LT670817.1"/>
</dbReference>
<dbReference type="InterPro" id="IPR036291">
    <property type="entry name" value="NAD(P)-bd_dom_sf"/>
</dbReference>
<feature type="domain" description="NAD(P)-binding" evidence="8">
    <location>
        <begin position="9"/>
        <end position="326"/>
    </location>
</feature>
<evidence type="ECO:0000256" key="1">
    <source>
        <dbReference type="ARBA" id="ARBA00001539"/>
    </source>
</evidence>
<dbReference type="SUPFAM" id="SSF51735">
    <property type="entry name" value="NAD(P)-binding Rossmann-fold domains"/>
    <property type="match status" value="1"/>
</dbReference>
<dbReference type="GO" id="GO:0008460">
    <property type="term" value="F:dTDP-glucose 4,6-dehydratase activity"/>
    <property type="evidence" value="ECO:0007669"/>
    <property type="project" value="UniProtKB-EC"/>
</dbReference>
<comment type="catalytic activity">
    <reaction evidence="1 7">
        <text>dTDP-alpha-D-glucose = dTDP-4-dehydro-6-deoxy-alpha-D-glucose + H2O</text>
        <dbReference type="Rhea" id="RHEA:17221"/>
        <dbReference type="ChEBI" id="CHEBI:15377"/>
        <dbReference type="ChEBI" id="CHEBI:57477"/>
        <dbReference type="ChEBI" id="CHEBI:57649"/>
        <dbReference type="EC" id="4.2.1.46"/>
    </reaction>
</comment>
<evidence type="ECO:0000259" key="8">
    <source>
        <dbReference type="Pfam" id="PF16363"/>
    </source>
</evidence>
<dbReference type="EMBL" id="LT670817">
    <property type="protein sequence ID" value="SHH49797.1"/>
    <property type="molecule type" value="Genomic_DNA"/>
</dbReference>
<evidence type="ECO:0000256" key="7">
    <source>
        <dbReference type="RuleBase" id="RU004473"/>
    </source>
</evidence>
<evidence type="ECO:0000256" key="4">
    <source>
        <dbReference type="ARBA" id="ARBA00011990"/>
    </source>
</evidence>
<organism evidence="9 10">
    <name type="scientific">Bradyrhizobium erythrophlei</name>
    <dbReference type="NCBI Taxonomy" id="1437360"/>
    <lineage>
        <taxon>Bacteria</taxon>
        <taxon>Pseudomonadati</taxon>
        <taxon>Pseudomonadota</taxon>
        <taxon>Alphaproteobacteria</taxon>
        <taxon>Hyphomicrobiales</taxon>
        <taxon>Nitrobacteraceae</taxon>
        <taxon>Bradyrhizobium</taxon>
    </lineage>
</organism>
<evidence type="ECO:0000313" key="10">
    <source>
        <dbReference type="Proteomes" id="UP000189796"/>
    </source>
</evidence>
<dbReference type="OrthoDB" id="9801785at2"/>
<evidence type="ECO:0000256" key="5">
    <source>
        <dbReference type="ARBA" id="ARBA00023027"/>
    </source>
</evidence>